<dbReference type="Proteomes" id="UP000551327">
    <property type="component" value="Unassembled WGS sequence"/>
</dbReference>
<keyword evidence="4" id="KW-1185">Reference proteome</keyword>
<comment type="caution">
    <text evidence="3">The sequence shown here is derived from an EMBL/GenBank/DDBJ whole genome shotgun (WGS) entry which is preliminary data.</text>
</comment>
<evidence type="ECO:0008006" key="5">
    <source>
        <dbReference type="Google" id="ProtNLM"/>
    </source>
</evidence>
<sequence length="295" mass="29793">MPLLPLLAAALLPLVAQVGPFTAPGTTGTPFPEPVRRPPRTRPATPPAARPAETARLRECLAAVEESAAAGQDAATAWLAGASGHAAAEAGLCLGTARVRGEDWAGAEQAFLTALGQAGSDRLLRARLGAMAGNAALARGAADRALAALDPARTEAKGLADPALIAPIALDRARALVALGRQVEAGAALTEARGAAPGESEPWLLSATLARRQGRLAEAQALIERAAELRPVDPDIGLEAGVIALLAGRAEAARKSWESVIRVAPDSPLAETAQGYLAQLGPATPVAAPAPATGR</sequence>
<feature type="region of interest" description="Disordered" evidence="1">
    <location>
        <begin position="22"/>
        <end position="52"/>
    </location>
</feature>
<gene>
    <name evidence="3" type="ORF">H7F53_14280</name>
</gene>
<dbReference type="Gene3D" id="1.25.40.10">
    <property type="entry name" value="Tetratricopeptide repeat domain"/>
    <property type="match status" value="1"/>
</dbReference>
<evidence type="ECO:0000313" key="3">
    <source>
        <dbReference type="EMBL" id="MBC2670318.1"/>
    </source>
</evidence>
<dbReference type="AlphaFoldDB" id="A0A7X1KR68"/>
<evidence type="ECO:0000256" key="2">
    <source>
        <dbReference type="SAM" id="SignalP"/>
    </source>
</evidence>
<dbReference type="EMBL" id="JACLAX010000017">
    <property type="protein sequence ID" value="MBC2670318.1"/>
    <property type="molecule type" value="Genomic_DNA"/>
</dbReference>
<reference evidence="3 4" key="1">
    <citation type="submission" date="2020-08" db="EMBL/GenBank/DDBJ databases">
        <title>The genome sequence of type strain Novosphingobium piscinae KCTC 42194.</title>
        <authorList>
            <person name="Liu Y."/>
        </authorList>
    </citation>
    <scope>NUCLEOTIDE SEQUENCE [LARGE SCALE GENOMIC DNA]</scope>
    <source>
        <strain evidence="3 4">KCTC 42194</strain>
    </source>
</reference>
<keyword evidence="2" id="KW-0732">Signal</keyword>
<evidence type="ECO:0000256" key="1">
    <source>
        <dbReference type="SAM" id="MobiDB-lite"/>
    </source>
</evidence>
<name>A0A7X1KR68_9SPHN</name>
<evidence type="ECO:0000313" key="4">
    <source>
        <dbReference type="Proteomes" id="UP000551327"/>
    </source>
</evidence>
<dbReference type="SUPFAM" id="SSF48452">
    <property type="entry name" value="TPR-like"/>
    <property type="match status" value="1"/>
</dbReference>
<protein>
    <recommendedName>
        <fullName evidence="5">Tetratricopeptide repeat protein</fullName>
    </recommendedName>
</protein>
<organism evidence="3 4">
    <name type="scientific">Novosphingobium piscinae</name>
    <dbReference type="NCBI Taxonomy" id="1507448"/>
    <lineage>
        <taxon>Bacteria</taxon>
        <taxon>Pseudomonadati</taxon>
        <taxon>Pseudomonadota</taxon>
        <taxon>Alphaproteobacteria</taxon>
        <taxon>Sphingomonadales</taxon>
        <taxon>Sphingomonadaceae</taxon>
        <taxon>Novosphingobium</taxon>
    </lineage>
</organism>
<feature type="chain" id="PRO_5031562738" description="Tetratricopeptide repeat protein" evidence="2">
    <location>
        <begin position="19"/>
        <end position="295"/>
    </location>
</feature>
<accession>A0A7X1KR68</accession>
<feature type="signal peptide" evidence="2">
    <location>
        <begin position="1"/>
        <end position="18"/>
    </location>
</feature>
<dbReference type="RefSeq" id="WP_185680180.1">
    <property type="nucleotide sequence ID" value="NZ_JACLAX010000017.1"/>
</dbReference>
<proteinExistence type="predicted"/>
<dbReference type="InterPro" id="IPR011990">
    <property type="entry name" value="TPR-like_helical_dom_sf"/>
</dbReference>